<dbReference type="SUPFAM" id="SSF50044">
    <property type="entry name" value="SH3-domain"/>
    <property type="match status" value="1"/>
</dbReference>
<name>A0A1I8BRX2_MELHA</name>
<protein>
    <submittedName>
        <fullName evidence="2">SH3 domain-containing protein</fullName>
    </submittedName>
</protein>
<sequence>MLGYSKSFRSLRSHTENLYDRARRKFTGSFRHSPNSNNNSSDITLLVTNNNNNNDCSNSSLLFVQNNCLNNEDKQQYYTTTEDFTACNSEQLTILSGQRIEILTTNCNNSDEDNNNEFIKIAVLDKFGQRENEGLVPKRLLMPLDGSGCLQSSLTKINA</sequence>
<reference evidence="2" key="1">
    <citation type="submission" date="2016-11" db="UniProtKB">
        <authorList>
            <consortium name="WormBaseParasite"/>
        </authorList>
    </citation>
    <scope>IDENTIFICATION</scope>
</reference>
<evidence type="ECO:0000313" key="1">
    <source>
        <dbReference type="Proteomes" id="UP000095281"/>
    </source>
</evidence>
<proteinExistence type="predicted"/>
<dbReference type="Proteomes" id="UP000095281">
    <property type="component" value="Unplaced"/>
</dbReference>
<dbReference type="WBParaSite" id="MhA1_Contig50.frz3.gene6">
    <property type="protein sequence ID" value="MhA1_Contig50.frz3.gene6"/>
    <property type="gene ID" value="MhA1_Contig50.frz3.gene6"/>
</dbReference>
<accession>A0A1I8BRX2</accession>
<dbReference type="AlphaFoldDB" id="A0A1I8BRX2"/>
<organism evidence="1 2">
    <name type="scientific">Meloidogyne hapla</name>
    <name type="common">Root-knot nematode worm</name>
    <dbReference type="NCBI Taxonomy" id="6305"/>
    <lineage>
        <taxon>Eukaryota</taxon>
        <taxon>Metazoa</taxon>
        <taxon>Ecdysozoa</taxon>
        <taxon>Nematoda</taxon>
        <taxon>Chromadorea</taxon>
        <taxon>Rhabditida</taxon>
        <taxon>Tylenchina</taxon>
        <taxon>Tylenchomorpha</taxon>
        <taxon>Tylenchoidea</taxon>
        <taxon>Meloidogynidae</taxon>
        <taxon>Meloidogyninae</taxon>
        <taxon>Meloidogyne</taxon>
    </lineage>
</organism>
<dbReference type="InterPro" id="IPR036028">
    <property type="entry name" value="SH3-like_dom_sf"/>
</dbReference>
<dbReference type="Gene3D" id="2.30.30.40">
    <property type="entry name" value="SH3 Domains"/>
    <property type="match status" value="1"/>
</dbReference>
<evidence type="ECO:0000313" key="2">
    <source>
        <dbReference type="WBParaSite" id="MhA1_Contig50.frz3.gene6"/>
    </source>
</evidence>
<keyword evidence="1" id="KW-1185">Reference proteome</keyword>